<feature type="non-terminal residue" evidence="4">
    <location>
        <position position="1"/>
    </location>
</feature>
<reference evidence="4" key="1">
    <citation type="submission" date="2018-05" db="EMBL/GenBank/DDBJ databases">
        <title>Draft genome of Mucuna pruriens seed.</title>
        <authorList>
            <person name="Nnadi N.E."/>
            <person name="Vos R."/>
            <person name="Hasami M.H."/>
            <person name="Devisetty U.K."/>
            <person name="Aguiy J.C."/>
        </authorList>
    </citation>
    <scope>NUCLEOTIDE SEQUENCE [LARGE SCALE GENOMIC DNA]</scope>
    <source>
        <strain evidence="4">JCA_2017</strain>
    </source>
</reference>
<dbReference type="InterPro" id="IPR007021">
    <property type="entry name" value="DUF659"/>
</dbReference>
<dbReference type="EMBL" id="QJKJ01006554">
    <property type="protein sequence ID" value="RDX86293.1"/>
    <property type="molecule type" value="Genomic_DNA"/>
</dbReference>
<accession>A0A371G7G4</accession>
<dbReference type="InterPro" id="IPR012337">
    <property type="entry name" value="RNaseH-like_sf"/>
</dbReference>
<feature type="domain" description="DUF659" evidence="2">
    <location>
        <begin position="32"/>
        <end position="66"/>
    </location>
</feature>
<evidence type="ECO:0000259" key="2">
    <source>
        <dbReference type="Pfam" id="PF04937"/>
    </source>
</evidence>
<dbReference type="AlphaFoldDB" id="A0A371G7G4"/>
<dbReference type="PANTHER" id="PTHR32166">
    <property type="entry name" value="OSJNBA0013A04.12 PROTEIN"/>
    <property type="match status" value="1"/>
</dbReference>
<keyword evidence="5" id="KW-1185">Reference proteome</keyword>
<dbReference type="OrthoDB" id="2442898at2759"/>
<evidence type="ECO:0000259" key="3">
    <source>
        <dbReference type="Pfam" id="PF05699"/>
    </source>
</evidence>
<protein>
    <submittedName>
        <fullName evidence="4">Uncharacterized protein</fullName>
    </submittedName>
</protein>
<feature type="compositionally biased region" description="Acidic residues" evidence="1">
    <location>
        <begin position="438"/>
        <end position="453"/>
    </location>
</feature>
<evidence type="ECO:0000313" key="5">
    <source>
        <dbReference type="Proteomes" id="UP000257109"/>
    </source>
</evidence>
<feature type="compositionally biased region" description="Acidic residues" evidence="1">
    <location>
        <begin position="415"/>
        <end position="431"/>
    </location>
</feature>
<dbReference type="STRING" id="157652.A0A371G7G4"/>
<proteinExistence type="predicted"/>
<organism evidence="4 5">
    <name type="scientific">Mucuna pruriens</name>
    <name type="common">Velvet bean</name>
    <name type="synonym">Dolichos pruriens</name>
    <dbReference type="NCBI Taxonomy" id="157652"/>
    <lineage>
        <taxon>Eukaryota</taxon>
        <taxon>Viridiplantae</taxon>
        <taxon>Streptophyta</taxon>
        <taxon>Embryophyta</taxon>
        <taxon>Tracheophyta</taxon>
        <taxon>Spermatophyta</taxon>
        <taxon>Magnoliopsida</taxon>
        <taxon>eudicotyledons</taxon>
        <taxon>Gunneridae</taxon>
        <taxon>Pentapetalae</taxon>
        <taxon>rosids</taxon>
        <taxon>fabids</taxon>
        <taxon>Fabales</taxon>
        <taxon>Fabaceae</taxon>
        <taxon>Papilionoideae</taxon>
        <taxon>50 kb inversion clade</taxon>
        <taxon>NPAAA clade</taxon>
        <taxon>indigoferoid/millettioid clade</taxon>
        <taxon>Phaseoleae</taxon>
        <taxon>Mucuna</taxon>
    </lineage>
</organism>
<dbReference type="Pfam" id="PF04937">
    <property type="entry name" value="DUF659"/>
    <property type="match status" value="1"/>
</dbReference>
<feature type="region of interest" description="Disordered" evidence="1">
    <location>
        <begin position="405"/>
        <end position="453"/>
    </location>
</feature>
<dbReference type="PANTHER" id="PTHR32166:SF74">
    <property type="entry name" value="OS05G0256350 PROTEIN"/>
    <property type="match status" value="1"/>
</dbReference>
<comment type="caution">
    <text evidence="4">The sequence shown here is derived from an EMBL/GenBank/DDBJ whole genome shotgun (WGS) entry which is preliminary data.</text>
</comment>
<evidence type="ECO:0000256" key="1">
    <source>
        <dbReference type="SAM" id="MobiDB-lite"/>
    </source>
</evidence>
<dbReference type="Pfam" id="PF05699">
    <property type="entry name" value="Dimer_Tnp_hAT"/>
    <property type="match status" value="1"/>
</dbReference>
<dbReference type="GO" id="GO:0046983">
    <property type="term" value="F:protein dimerization activity"/>
    <property type="evidence" value="ECO:0007669"/>
    <property type="project" value="InterPro"/>
</dbReference>
<dbReference type="SUPFAM" id="SSF53098">
    <property type="entry name" value="Ribonuclease H-like"/>
    <property type="match status" value="1"/>
</dbReference>
<dbReference type="Proteomes" id="UP000257109">
    <property type="component" value="Unassembled WGS sequence"/>
</dbReference>
<dbReference type="InterPro" id="IPR008906">
    <property type="entry name" value="HATC_C_dom"/>
</dbReference>
<sequence length="453" mass="53179">MFVRSIDASKFIKTGDKVYQLLNSFVEEIGEKKIMKLFWTPCVAHCLDLMLEDTGKIAKVKKVIQRGIKLVGYIYNHSMTLNTMRKFTNKFKLVRHGVTRFATNFLMLQRLHKQKAIVRKMFTSDEWVESRADKDLKGKKATNIVFMPSIWNDVAYALNAMCPIVRVLRLVDNEKKPAMGYIYEARDRAKEAIKKYKDIFAIIDKRWDDQLHHPLHAADYFLNPKFFYSNLNIEMDCEVLEGLYKCIDRFSENENDEFVDHIHNELPIYKSLRKRTTMAPVIILILMHMNCITTEWWKMYGTHTPHLKNIAIKVLSLTCSSSGCERNWSTFDHKRSRLENQKLQDLIYVKYNQVLHERYECRDLIYPIALKDIDDSNEWIVGELDGEANTRRQTQIQRIVVASTSNKERGKGVVEEDDKDELSQDEGEEEYNSSCNGSDEDNDMELEEDEEDY</sequence>
<gene>
    <name evidence="4" type="ORF">CR513_32390</name>
</gene>
<evidence type="ECO:0000313" key="4">
    <source>
        <dbReference type="EMBL" id="RDX86293.1"/>
    </source>
</evidence>
<name>A0A371G7G4_MUCPR</name>
<feature type="domain" description="HAT C-terminal dimerisation" evidence="3">
    <location>
        <begin position="294"/>
        <end position="352"/>
    </location>
</feature>